<dbReference type="GO" id="GO:0016020">
    <property type="term" value="C:membrane"/>
    <property type="evidence" value="ECO:0007669"/>
    <property type="project" value="InterPro"/>
</dbReference>
<feature type="domain" description="ABC transporter" evidence="5">
    <location>
        <begin position="43"/>
        <end position="266"/>
    </location>
</feature>
<dbReference type="GO" id="GO:0140359">
    <property type="term" value="F:ABC-type transporter activity"/>
    <property type="evidence" value="ECO:0007669"/>
    <property type="project" value="InterPro"/>
</dbReference>
<keyword evidence="7" id="KW-1185">Reference proteome</keyword>
<dbReference type="SMART" id="SM00382">
    <property type="entry name" value="AAA"/>
    <property type="match status" value="1"/>
</dbReference>
<dbReference type="InterPro" id="IPR015860">
    <property type="entry name" value="ABC_transpr_TagH-like"/>
</dbReference>
<accession>A0A6M2B007</accession>
<dbReference type="PANTHER" id="PTHR46743:SF2">
    <property type="entry name" value="TEICHOIC ACIDS EXPORT ATP-BINDING PROTEIN TAGH"/>
    <property type="match status" value="1"/>
</dbReference>
<dbReference type="Pfam" id="PF00005">
    <property type="entry name" value="ABC_tran"/>
    <property type="match status" value="1"/>
</dbReference>
<proteinExistence type="inferred from homology"/>
<gene>
    <name evidence="6" type="ORF">GW579_01065</name>
</gene>
<dbReference type="InterPro" id="IPR003439">
    <property type="entry name" value="ABC_transporter-like_ATP-bd"/>
</dbReference>
<keyword evidence="3" id="KW-0547">Nucleotide-binding</keyword>
<keyword evidence="2" id="KW-0813">Transport</keyword>
<dbReference type="GO" id="GO:0005524">
    <property type="term" value="F:ATP binding"/>
    <property type="evidence" value="ECO:0007669"/>
    <property type="project" value="UniProtKB-KW"/>
</dbReference>
<dbReference type="Proteomes" id="UP000476696">
    <property type="component" value="Unassembled WGS sequence"/>
</dbReference>
<dbReference type="RefSeq" id="WP_165057030.1">
    <property type="nucleotide sequence ID" value="NZ_JAADJS010000001.1"/>
</dbReference>
<evidence type="ECO:0000256" key="2">
    <source>
        <dbReference type="ARBA" id="ARBA00022448"/>
    </source>
</evidence>
<evidence type="ECO:0000256" key="4">
    <source>
        <dbReference type="ARBA" id="ARBA00022840"/>
    </source>
</evidence>
<dbReference type="Gene3D" id="3.40.50.300">
    <property type="entry name" value="P-loop containing nucleotide triphosphate hydrolases"/>
    <property type="match status" value="1"/>
</dbReference>
<evidence type="ECO:0000256" key="1">
    <source>
        <dbReference type="ARBA" id="ARBA00005417"/>
    </source>
</evidence>
<dbReference type="CDD" id="cd10147">
    <property type="entry name" value="Wzt_C-like"/>
    <property type="match status" value="1"/>
</dbReference>
<protein>
    <submittedName>
        <fullName evidence="6">ABC transporter ATP-binding protein</fullName>
    </submittedName>
</protein>
<evidence type="ECO:0000256" key="3">
    <source>
        <dbReference type="ARBA" id="ARBA00022741"/>
    </source>
</evidence>
<comment type="caution">
    <text evidence="6">The sequence shown here is derived from an EMBL/GenBank/DDBJ whole genome shotgun (WGS) entry which is preliminary data.</text>
</comment>
<evidence type="ECO:0000259" key="5">
    <source>
        <dbReference type="PROSITE" id="PS50893"/>
    </source>
</evidence>
<dbReference type="PANTHER" id="PTHR46743">
    <property type="entry name" value="TEICHOIC ACIDS EXPORT ATP-BINDING PROTEIN TAGH"/>
    <property type="match status" value="1"/>
</dbReference>
<dbReference type="InterPro" id="IPR029439">
    <property type="entry name" value="Wzt_C"/>
</dbReference>
<dbReference type="AlphaFoldDB" id="A0A6M2B007"/>
<reference evidence="6 7" key="1">
    <citation type="submission" date="2020-01" db="EMBL/GenBank/DDBJ databases">
        <authorList>
            <person name="Lee S.D."/>
        </authorList>
    </citation>
    <scope>NUCLEOTIDE SEQUENCE [LARGE SCALE GENOMIC DNA]</scope>
    <source>
        <strain evidence="6 7">Lac-M11</strain>
    </source>
</reference>
<dbReference type="InterPro" id="IPR003593">
    <property type="entry name" value="AAA+_ATPase"/>
</dbReference>
<dbReference type="InterPro" id="IPR050683">
    <property type="entry name" value="Bact_Polysacc_Export_ATP-bd"/>
</dbReference>
<evidence type="ECO:0000313" key="6">
    <source>
        <dbReference type="EMBL" id="NGX85674.1"/>
    </source>
</evidence>
<reference evidence="6 7" key="2">
    <citation type="submission" date="2020-03" db="EMBL/GenBank/DDBJ databases">
        <title>Rahnella aceri sp. nov., isoated from traditional Jeju Makgeolli.</title>
        <authorList>
            <person name="Kim I.S."/>
            <person name="Jeon D."/>
        </authorList>
    </citation>
    <scope>NUCLEOTIDE SEQUENCE [LARGE SCALE GENOMIC DNA]</scope>
    <source>
        <strain evidence="6 7">Lac-M11</strain>
    </source>
</reference>
<dbReference type="EMBL" id="JAADJS010000001">
    <property type="protein sequence ID" value="NGX85674.1"/>
    <property type="molecule type" value="Genomic_DNA"/>
</dbReference>
<dbReference type="Gene3D" id="2.70.50.60">
    <property type="entry name" value="abc- transporter (atp binding component) like domain"/>
    <property type="match status" value="1"/>
</dbReference>
<evidence type="ECO:0000313" key="7">
    <source>
        <dbReference type="Proteomes" id="UP000476696"/>
    </source>
</evidence>
<dbReference type="CDD" id="cd03220">
    <property type="entry name" value="ABC_KpsT_Wzt"/>
    <property type="match status" value="1"/>
</dbReference>
<dbReference type="GO" id="GO:0016887">
    <property type="term" value="F:ATP hydrolysis activity"/>
    <property type="evidence" value="ECO:0007669"/>
    <property type="project" value="InterPro"/>
</dbReference>
<comment type="similarity">
    <text evidence="1">Belongs to the ABC transporter superfamily.</text>
</comment>
<name>A0A6M2B007_9GAMM</name>
<keyword evidence="4 6" id="KW-0067">ATP-binding</keyword>
<dbReference type="PROSITE" id="PS50893">
    <property type="entry name" value="ABC_TRANSPORTER_2"/>
    <property type="match status" value="1"/>
</dbReference>
<dbReference type="SUPFAM" id="SSF52540">
    <property type="entry name" value="P-loop containing nucleoside triphosphate hydrolases"/>
    <property type="match status" value="1"/>
</dbReference>
<dbReference type="InterPro" id="IPR027417">
    <property type="entry name" value="P-loop_NTPase"/>
</dbReference>
<dbReference type="Pfam" id="PF14524">
    <property type="entry name" value="Wzt_C"/>
    <property type="match status" value="1"/>
</dbReference>
<sequence>MSCNSIISTADVLTSDIDLRTEEIAISVEGLGKCYQIYEKPRDRLLQIFFRGRKNFFREFWALRNVSFKVRKGETVGIIGRNGSGKSTLLQMICGTLNPTLGNVTVHGKVAALLELGAGFNPEFTGRDNVYMAASLYGLSREEVTKRFNLIETFADIGEHIDQPVKNYSSGMYVRLAFAVIAHVDADILVIDEALAVGDAVFTQKCMRFIRKFKETGTLIFVSHDMNSVLNLCQDAVWLHKGDLVKTGSAKEIAEDYLQYTLQEVYGEDAKLEALAESTQNANQALDEAFEANEPILIDYESKIKVTDNLSQANGWKSGAGEITAVELTTYNNETKTVYQGGESVKLVIKARVETYFDRPILGFIVKDRLGQDLFGENTLPFTNLSPKEVEPGQSIEGEFKFKLPMLPNGQYVVMASLANGDIHDHVQHHFLHDALIINVSSSKVRWGLVGISFSKVDLRAIV</sequence>
<organism evidence="6 7">
    <name type="scientific">Rahnella contaminans</name>
    <dbReference type="NCBI Taxonomy" id="2703882"/>
    <lineage>
        <taxon>Bacteria</taxon>
        <taxon>Pseudomonadati</taxon>
        <taxon>Pseudomonadota</taxon>
        <taxon>Gammaproteobacteria</taxon>
        <taxon>Enterobacterales</taxon>
        <taxon>Yersiniaceae</taxon>
        <taxon>Rahnella</taxon>
    </lineage>
</organism>